<dbReference type="EMBL" id="QQNB01000001">
    <property type="protein sequence ID" value="RDE06474.1"/>
    <property type="molecule type" value="Genomic_DNA"/>
</dbReference>
<keyword evidence="2" id="KW-1185">Reference proteome</keyword>
<dbReference type="OrthoDB" id="7562638at2"/>
<gene>
    <name evidence="1" type="ORF">DVW87_01805</name>
</gene>
<name>A0A369VVQ7_9SPHN</name>
<dbReference type="AlphaFoldDB" id="A0A369VVQ7"/>
<protein>
    <submittedName>
        <fullName evidence="1">Uncharacterized protein</fullName>
    </submittedName>
</protein>
<evidence type="ECO:0000313" key="2">
    <source>
        <dbReference type="Proteomes" id="UP000253918"/>
    </source>
</evidence>
<organism evidence="1 2">
    <name type="scientific">Sphingomonas aracearum</name>
    <dbReference type="NCBI Taxonomy" id="2283317"/>
    <lineage>
        <taxon>Bacteria</taxon>
        <taxon>Pseudomonadati</taxon>
        <taxon>Pseudomonadota</taxon>
        <taxon>Alphaproteobacteria</taxon>
        <taxon>Sphingomonadales</taxon>
        <taxon>Sphingomonadaceae</taxon>
        <taxon>Sphingomonas</taxon>
    </lineage>
</organism>
<accession>A0A369VVQ7</accession>
<dbReference type="RefSeq" id="WP_114686058.1">
    <property type="nucleotide sequence ID" value="NZ_QQNB01000001.1"/>
</dbReference>
<proteinExistence type="predicted"/>
<dbReference type="Proteomes" id="UP000253918">
    <property type="component" value="Unassembled WGS sequence"/>
</dbReference>
<sequence length="165" mass="17665">MPLLFLALPQAAPTFTVRTPPPVVVTSAPMRTVAETPRPAESYTVDVEVRAGPALLWAGSLRVATGQSSRFSRNQSEPTAPGCAPARERSIDTAFTFALSPRYTYTPEQGGRVTLSVRWSRPADTNCADGSGLRTVEVSEDLVLSPGATVTVRGDADLSVKLHRR</sequence>
<evidence type="ECO:0000313" key="1">
    <source>
        <dbReference type="EMBL" id="RDE06474.1"/>
    </source>
</evidence>
<comment type="caution">
    <text evidence="1">The sequence shown here is derived from an EMBL/GenBank/DDBJ whole genome shotgun (WGS) entry which is preliminary data.</text>
</comment>
<reference evidence="1 2" key="1">
    <citation type="submission" date="2018-07" db="EMBL/GenBank/DDBJ databases">
        <title>a novel species of Sphingomonas isolated from the rhizosphere soil of Araceae plant.</title>
        <authorList>
            <person name="Zhiyong W."/>
            <person name="Qinglan Z."/>
            <person name="Zhiwei F."/>
            <person name="Ding X."/>
            <person name="Gejiao W."/>
            <person name="Shixue Z."/>
        </authorList>
    </citation>
    <scope>NUCLEOTIDE SEQUENCE [LARGE SCALE GENOMIC DNA]</scope>
    <source>
        <strain evidence="1 2">WZY 27</strain>
    </source>
</reference>